<protein>
    <recommendedName>
        <fullName evidence="3">Secreted protein</fullName>
    </recommendedName>
</protein>
<dbReference type="EMBL" id="HBUF01338775">
    <property type="protein sequence ID" value="CAG6698762.1"/>
    <property type="molecule type" value="Transcribed_RNA"/>
</dbReference>
<feature type="signal peptide" evidence="1">
    <location>
        <begin position="1"/>
        <end position="17"/>
    </location>
</feature>
<evidence type="ECO:0000313" key="2">
    <source>
        <dbReference type="EMBL" id="CAG6698721.1"/>
    </source>
</evidence>
<reference evidence="2" key="1">
    <citation type="submission" date="2021-05" db="EMBL/GenBank/DDBJ databases">
        <authorList>
            <person name="Alioto T."/>
            <person name="Alioto T."/>
            <person name="Gomez Garrido J."/>
        </authorList>
    </citation>
    <scope>NUCLEOTIDE SEQUENCE</scope>
</reference>
<sequence>MIETVAVGILAILTTLGTMDPAGTLITDTLQVIHTLTVVDLLMKTERTMKGTTLAMVTLVQGETTIIKGTHLIPPRTGLTTTGTTLWCSTSRAARLIVRPSVSLRREAEVNQDHRVS</sequence>
<keyword evidence="1" id="KW-0732">Signal</keyword>
<dbReference type="EMBL" id="HBUF01338743">
    <property type="protein sequence ID" value="CAG6698648.1"/>
    <property type="molecule type" value="Transcribed_RNA"/>
</dbReference>
<organism evidence="2">
    <name type="scientific">Cacopsylla melanoneura</name>
    <dbReference type="NCBI Taxonomy" id="428564"/>
    <lineage>
        <taxon>Eukaryota</taxon>
        <taxon>Metazoa</taxon>
        <taxon>Ecdysozoa</taxon>
        <taxon>Arthropoda</taxon>
        <taxon>Hexapoda</taxon>
        <taxon>Insecta</taxon>
        <taxon>Pterygota</taxon>
        <taxon>Neoptera</taxon>
        <taxon>Paraneoptera</taxon>
        <taxon>Hemiptera</taxon>
        <taxon>Sternorrhyncha</taxon>
        <taxon>Psylloidea</taxon>
        <taxon>Psyllidae</taxon>
        <taxon>Psyllinae</taxon>
        <taxon>Cacopsylla</taxon>
    </lineage>
</organism>
<dbReference type="EMBL" id="HBUF01338766">
    <property type="protein sequence ID" value="CAG6698721.1"/>
    <property type="molecule type" value="Transcribed_RNA"/>
</dbReference>
<dbReference type="EMBL" id="HBUF01338796">
    <property type="protein sequence ID" value="CAG6698834.1"/>
    <property type="molecule type" value="Transcribed_RNA"/>
</dbReference>
<proteinExistence type="predicted"/>
<dbReference type="AlphaFoldDB" id="A0A8D8U112"/>
<feature type="chain" id="PRO_5036428687" description="Secreted protein" evidence="1">
    <location>
        <begin position="18"/>
        <end position="117"/>
    </location>
</feature>
<accession>A0A8D8U112</accession>
<evidence type="ECO:0000256" key="1">
    <source>
        <dbReference type="SAM" id="SignalP"/>
    </source>
</evidence>
<evidence type="ECO:0008006" key="3">
    <source>
        <dbReference type="Google" id="ProtNLM"/>
    </source>
</evidence>
<name>A0A8D8U112_9HEMI</name>